<feature type="transmembrane region" description="Helical" evidence="2">
    <location>
        <begin position="217"/>
        <end position="236"/>
    </location>
</feature>
<sequence>MATGQIIGRVAVKVLPDTADFRRRAERQLERVEQQLDKIKVSATLDVSGLSRELVEEIRKINKRNRQLDARKIRFYTTISTAGMATAVRNAARDLQHRANAQKIDFKVDDLKATGKVELELDEQSAERVKHKLKDWADDLSPLKIKVELDIPNGAGARISARLQVLTRPRTVPIVPKLDSTAVTKVATALAALSGARVLNRIFERLSNTLKNLDKSVPIIGSLSLAIAGLAGWGLSAASNLAALSSSLAQIGATALLLPGLLGGMAVGLGTTVAAFKDFNKVLPEVKTQLSALQDTISENFWARAAAPIRTMVDELLPEFTAGVSKTATQLGGFFGGLATSLQGALDPALAQMFNDLSSSINIATAGTSAFANIIAVLGQVGTSYLPDLAQWFVNISQRFSDFLTASEGNGKLKGWIDEGIQSLKDLGSVLLNVGGILAGIARAAEAAGGSSLGMLADTLGKIHETVDSPGFQAGLTDVFAAAHTAMSAIATQSGPAVKRFFAEFGSLLAELLPQVGEIIGTALDAVASALAQPAVVDGVKAMVDGIQTAVEALAPAMAPLGQALGALMTVIGTFAAMLGPLVAAALVPLANAFTALAPSITPLIQLLGGALTQAIQAISPALTQLVPVIGEALRDAFQSLSGVLPVIAEAFGQIVTALAPVIGQLVGALAPILPIIAALFAQIFSALAPLVSTLASALAPILPVLSEALQQVLTALQPIIQVALQIVTAVIKPLLPMLSEVIQAVLPPLADAIQRLLEALQPVFDALLKVVDFLMPVLVPVIQFIVELLANSLVDAVNGVALVFEGLVQIVKGVWDTIVGVLKMAWGLIEGLFTGNFSTLKAGWSQFWSGIWSFVKGIWDTILGGFKTFLSVGILGAAGKGLKAVGAAFKSGWQAVKAFGEAAWNAIKSGFSSFGSFLANLGSSMMSRLGSLFSAGWSAIKDVASRAMSALGRAISTGITASIGFVRQLPGRAKDALSNLGSTLVGAGKALIRGLIDGIKSMFGAVKNKLGELTSKLTDWKGPAPKDAVLLYDAGRLIIQGLVKGLESEFDSVKAALNDLTEQIPTNASKGLKDRINKDRTQLLKLAAQWDSGAKQLEAARDRLDRLREEAADYASRVADKIVDTGNVTRFEDSSFQGIVTGLQTAVEQAKRFAVALADLKAQGLNQEAIDQIASAGPEAGLSAAESIAAAGKDGIAEINRLQEELAKYGKQAGKTASDAMYANGVAIAEGLVKGLEANQASIEKQMLKIADSMVAAIKKSLGIHSPSRVFAALGSFVGQGFARGIEGESDRVAKAVDAITARPGAADYAGAARSVSAAVAHGLGAGSPGAVTKVLNYYAAPGASLSSQEELFAATGRARMMGW</sequence>
<keyword evidence="2" id="KW-0812">Transmembrane</keyword>
<feature type="transmembrane region" description="Helical" evidence="2">
    <location>
        <begin position="662"/>
        <end position="681"/>
    </location>
</feature>
<evidence type="ECO:0000313" key="3">
    <source>
        <dbReference type="EMBL" id="MEU3709012.1"/>
    </source>
</evidence>
<keyword evidence="2" id="KW-0472">Membrane</keyword>
<keyword evidence="1" id="KW-0175">Coiled coil</keyword>
<keyword evidence="4" id="KW-1185">Reference proteome</keyword>
<dbReference type="RefSeq" id="WP_051739850.1">
    <property type="nucleotide sequence ID" value="NZ_JBEZVI010000002.1"/>
</dbReference>
<feature type="transmembrane region" description="Helical" evidence="2">
    <location>
        <begin position="564"/>
        <end position="588"/>
    </location>
</feature>
<keyword evidence="2" id="KW-1133">Transmembrane helix</keyword>
<evidence type="ECO:0000256" key="1">
    <source>
        <dbReference type="SAM" id="Coils"/>
    </source>
</evidence>
<proteinExistence type="predicted"/>
<name>A0ABV2YTE6_9ACTN</name>
<gene>
    <name evidence="3" type="ORF">AB0E61_02815</name>
</gene>
<evidence type="ECO:0008006" key="5">
    <source>
        <dbReference type="Google" id="ProtNLM"/>
    </source>
</evidence>
<organism evidence="3 4">
    <name type="scientific">Streptomyces catenulae</name>
    <dbReference type="NCBI Taxonomy" id="66875"/>
    <lineage>
        <taxon>Bacteria</taxon>
        <taxon>Bacillati</taxon>
        <taxon>Actinomycetota</taxon>
        <taxon>Actinomycetes</taxon>
        <taxon>Kitasatosporales</taxon>
        <taxon>Streptomycetaceae</taxon>
        <taxon>Streptomyces</taxon>
    </lineage>
</organism>
<evidence type="ECO:0000256" key="2">
    <source>
        <dbReference type="SAM" id="Phobius"/>
    </source>
</evidence>
<dbReference type="EMBL" id="JBEZVI010000002">
    <property type="protein sequence ID" value="MEU3709012.1"/>
    <property type="molecule type" value="Genomic_DNA"/>
</dbReference>
<comment type="caution">
    <text evidence="3">The sequence shown here is derived from an EMBL/GenBank/DDBJ whole genome shotgun (WGS) entry which is preliminary data.</text>
</comment>
<evidence type="ECO:0000313" key="4">
    <source>
        <dbReference type="Proteomes" id="UP001550853"/>
    </source>
</evidence>
<feature type="coiled-coil region" evidence="1">
    <location>
        <begin position="22"/>
        <end position="71"/>
    </location>
</feature>
<dbReference type="Proteomes" id="UP001550853">
    <property type="component" value="Unassembled WGS sequence"/>
</dbReference>
<protein>
    <recommendedName>
        <fullName evidence="5">Tape measure protein</fullName>
    </recommendedName>
</protein>
<accession>A0ABV2YTE6</accession>
<dbReference type="SUPFAM" id="SSF48371">
    <property type="entry name" value="ARM repeat"/>
    <property type="match status" value="1"/>
</dbReference>
<dbReference type="InterPro" id="IPR016024">
    <property type="entry name" value="ARM-type_fold"/>
</dbReference>
<feature type="transmembrane region" description="Helical" evidence="2">
    <location>
        <begin position="256"/>
        <end position="276"/>
    </location>
</feature>
<reference evidence="3 4" key="1">
    <citation type="submission" date="2024-06" db="EMBL/GenBank/DDBJ databases">
        <title>The Natural Products Discovery Center: Release of the First 8490 Sequenced Strains for Exploring Actinobacteria Biosynthetic Diversity.</title>
        <authorList>
            <person name="Kalkreuter E."/>
            <person name="Kautsar S.A."/>
            <person name="Yang D."/>
            <person name="Bader C.D."/>
            <person name="Teijaro C.N."/>
            <person name="Fluegel L."/>
            <person name="Davis C.M."/>
            <person name="Simpson J.R."/>
            <person name="Lauterbach L."/>
            <person name="Steele A.D."/>
            <person name="Gui C."/>
            <person name="Meng S."/>
            <person name="Li G."/>
            <person name="Viehrig K."/>
            <person name="Ye F."/>
            <person name="Su P."/>
            <person name="Kiefer A.F."/>
            <person name="Nichols A."/>
            <person name="Cepeda A.J."/>
            <person name="Yan W."/>
            <person name="Fan B."/>
            <person name="Jiang Y."/>
            <person name="Adhikari A."/>
            <person name="Zheng C.-J."/>
            <person name="Schuster L."/>
            <person name="Cowan T.M."/>
            <person name="Smanski M.J."/>
            <person name="Chevrette M.G."/>
            <person name="De Carvalho L.P.S."/>
            <person name="Shen B."/>
        </authorList>
    </citation>
    <scope>NUCLEOTIDE SEQUENCE [LARGE SCALE GENOMIC DNA]</scope>
    <source>
        <strain evidence="3 4">NPDC033039</strain>
    </source>
</reference>
<feature type="transmembrane region" description="Helical" evidence="2">
    <location>
        <begin position="688"/>
        <end position="706"/>
    </location>
</feature>